<organism evidence="2 3">
    <name type="scientific">Flagellimonas flava</name>
    <dbReference type="NCBI Taxonomy" id="570519"/>
    <lineage>
        <taxon>Bacteria</taxon>
        <taxon>Pseudomonadati</taxon>
        <taxon>Bacteroidota</taxon>
        <taxon>Flavobacteriia</taxon>
        <taxon>Flavobacteriales</taxon>
        <taxon>Flavobacteriaceae</taxon>
        <taxon>Flagellimonas</taxon>
    </lineage>
</organism>
<dbReference type="Pfam" id="PF20532">
    <property type="entry name" value="DUF6747"/>
    <property type="match status" value="1"/>
</dbReference>
<keyword evidence="1" id="KW-0472">Membrane</keyword>
<dbReference type="STRING" id="570519.SAMN04488116_2775"/>
<feature type="transmembrane region" description="Helical" evidence="1">
    <location>
        <begin position="30"/>
        <end position="50"/>
    </location>
</feature>
<keyword evidence="1" id="KW-1133">Transmembrane helix</keyword>
<reference evidence="3" key="1">
    <citation type="submission" date="2016-11" db="EMBL/GenBank/DDBJ databases">
        <authorList>
            <person name="Varghese N."/>
            <person name="Submissions S."/>
        </authorList>
    </citation>
    <scope>NUCLEOTIDE SEQUENCE [LARGE SCALE GENOMIC DNA]</scope>
    <source>
        <strain evidence="3">DSM 22638</strain>
    </source>
</reference>
<dbReference type="RefSeq" id="WP_313785957.1">
    <property type="nucleotide sequence ID" value="NZ_FQWL01000004.1"/>
</dbReference>
<evidence type="ECO:0000313" key="3">
    <source>
        <dbReference type="Proteomes" id="UP000184532"/>
    </source>
</evidence>
<dbReference type="Proteomes" id="UP000184532">
    <property type="component" value="Unassembled WGS sequence"/>
</dbReference>
<dbReference type="AlphaFoldDB" id="A0A1M5NCX3"/>
<keyword evidence="1" id="KW-0812">Transmembrane</keyword>
<accession>A0A1M5NCX3</accession>
<gene>
    <name evidence="2" type="ORF">SAMN04488116_2775</name>
</gene>
<evidence type="ECO:0000313" key="2">
    <source>
        <dbReference type="EMBL" id="SHG86833.1"/>
    </source>
</evidence>
<protein>
    <submittedName>
        <fullName evidence="2">Uncharacterized protein</fullName>
    </submittedName>
</protein>
<dbReference type="EMBL" id="FQWL01000004">
    <property type="protein sequence ID" value="SHG86833.1"/>
    <property type="molecule type" value="Genomic_DNA"/>
</dbReference>
<proteinExistence type="predicted"/>
<sequence length="55" mass="6344">MGTLLHFKQLYFEAFDDCKPSFVVVLLKGYAIFCAVLLSMALYAFLYRAFTGFDF</sequence>
<dbReference type="InterPro" id="IPR046635">
    <property type="entry name" value="DUF6747"/>
</dbReference>
<keyword evidence="3" id="KW-1185">Reference proteome</keyword>
<name>A0A1M5NCX3_9FLAO</name>
<evidence type="ECO:0000256" key="1">
    <source>
        <dbReference type="SAM" id="Phobius"/>
    </source>
</evidence>